<comment type="similarity">
    <text evidence="1">Belongs to the short-chain dehydrogenases/reductases (SDR) family.</text>
</comment>
<feature type="region of interest" description="Disordered" evidence="4">
    <location>
        <begin position="393"/>
        <end position="416"/>
    </location>
</feature>
<dbReference type="InterPro" id="IPR036291">
    <property type="entry name" value="NAD(P)-bd_dom_sf"/>
</dbReference>
<feature type="compositionally biased region" description="Polar residues" evidence="4">
    <location>
        <begin position="514"/>
        <end position="523"/>
    </location>
</feature>
<keyword evidence="5" id="KW-1133">Transmembrane helix</keyword>
<gene>
    <name evidence="6" type="ORF">RDB_LOCUS51278</name>
</gene>
<dbReference type="PANTHER" id="PTHR43618">
    <property type="entry name" value="7-ALPHA-HYDROXYSTEROID DEHYDROGENASE"/>
    <property type="match status" value="1"/>
</dbReference>
<name>A0A8H2XZ37_9AGAM</name>
<feature type="transmembrane region" description="Helical" evidence="5">
    <location>
        <begin position="762"/>
        <end position="779"/>
    </location>
</feature>
<dbReference type="AlphaFoldDB" id="A0A8H2XZ37"/>
<keyword evidence="2" id="KW-0521">NADP</keyword>
<dbReference type="Proteomes" id="UP000663831">
    <property type="component" value="Unassembled WGS sequence"/>
</dbReference>
<evidence type="ECO:0000256" key="5">
    <source>
        <dbReference type="SAM" id="Phobius"/>
    </source>
</evidence>
<dbReference type="GO" id="GO:0016491">
    <property type="term" value="F:oxidoreductase activity"/>
    <property type="evidence" value="ECO:0007669"/>
    <property type="project" value="UniProtKB-KW"/>
</dbReference>
<accession>A0A8H2XZ37</accession>
<proteinExistence type="inferred from homology"/>
<keyword evidence="5" id="KW-0812">Transmembrane</keyword>
<feature type="transmembrane region" description="Helical" evidence="5">
    <location>
        <begin position="785"/>
        <end position="804"/>
    </location>
</feature>
<dbReference type="InterPro" id="IPR002347">
    <property type="entry name" value="SDR_fam"/>
</dbReference>
<dbReference type="SUPFAM" id="SSF51735">
    <property type="entry name" value="NAD(P)-binding Rossmann-fold domains"/>
    <property type="match status" value="1"/>
</dbReference>
<protein>
    <submittedName>
        <fullName evidence="6">Uncharacterized protein</fullName>
    </submittedName>
</protein>
<evidence type="ECO:0000256" key="3">
    <source>
        <dbReference type="ARBA" id="ARBA00023002"/>
    </source>
</evidence>
<feature type="region of interest" description="Disordered" evidence="4">
    <location>
        <begin position="491"/>
        <end position="523"/>
    </location>
</feature>
<feature type="transmembrane region" description="Helical" evidence="5">
    <location>
        <begin position="596"/>
        <end position="616"/>
    </location>
</feature>
<evidence type="ECO:0000256" key="2">
    <source>
        <dbReference type="ARBA" id="ARBA00022857"/>
    </source>
</evidence>
<comment type="caution">
    <text evidence="6">The sequence shown here is derived from an EMBL/GenBank/DDBJ whole genome shotgun (WGS) entry which is preliminary data.</text>
</comment>
<dbReference type="InterPro" id="IPR052178">
    <property type="entry name" value="Sec_Metab_Biosynth_SDR"/>
</dbReference>
<feature type="region of interest" description="Disordered" evidence="4">
    <location>
        <begin position="302"/>
        <end position="381"/>
    </location>
</feature>
<sequence>MGNPAVDNLSASGLFDLTNQTALVTEGCSRTGVIIATTLVENGAKVYLASKDEEQLQKVQKELSRRGPGRCEYIVADLESKEGCVAFCAALKKRESCLDVLVNNSGATWCGHWDDFPDSSWDLELASHVKSLLYVTGGLTELLAKGATTSLPGRIINIPSNISSESREVPTEAEQVLSYDTHKSAVSHLTTVLSASLSSKHLSVNAILPGITLATTMHSNGDTNSDGEGSRYLDSTQDLAGVLLFLASSVGARVTGARIESEVTDTHNITRCAEDNNERAIRWLAMPSPSKLIAPLKDAVKRMKGDSEEPAEGFSSQVPPARDDLVARDYVTVHPPSPGAAPQTLPGQLPVQPAQSTVDNKGDIPAVPQHPAQAQGASVHPLDAQSELASEYTTRYTDKFESESEDSEEGSELTDTQLRRLYDDEEIERFLTVFSKHVTEVTLTPSASSGVRRKAAVLRSNGQGGQGLETDIYDIDSSDAETDIDEPWTYLNSSDFPSEKNTAPTKAELPLPLGNQSSTHPSHTPTFLSARVAAWIIPKLPPAPITPPHRFKISSFRLAGQRLYVATYPFYAPFFADLAKLATWSDWNRSARVCTVWWIFWYFNLLLPALFGKMLVSLLRRRVMSYPSLKALRERRRLAREANQIGDVMEGHGAATSFLGTRAVPGMGQGGGDMGMRDIFRLGKIVTKGKSKKGKAKVKSAGNAAAAQVGLSSEDEEEGALERQLEEDDWRASTLSAMEALADLHERVRNLWLWRRERSSRIYTLVLTIVFLLTALAPARILAKTIYAIIGGFYWFIVPVLLAMPPEARKRLPAPLFDVPTDAEYAISLMSIRVAKGENIIPASLRGRRAHGRARRFIANMNAETAVTEATSHKGSGWEIANPDQDVGDMRQEANEKEAAANHERIAAAVTVTEEIEDEDESIVTEPSGEIGTLGRLKNKIEASTADLLGNDQDVSNASLQSIGAPQTVPANHKATPGTLSLNSEGVSFIPLLTSHPRLQIPLQHIQGVKKTGRTNGLRVRHLTGEGIEREDVFRFIPGRDEIFGKLVGWGGKRWQKVP</sequence>
<keyword evidence="3" id="KW-0560">Oxidoreductase</keyword>
<dbReference type="PANTHER" id="PTHR43618:SF8">
    <property type="entry name" value="7ALPHA-HYDROXYSTEROID DEHYDROGENASE"/>
    <property type="match status" value="1"/>
</dbReference>
<dbReference type="Gene3D" id="3.40.50.720">
    <property type="entry name" value="NAD(P)-binding Rossmann-like Domain"/>
    <property type="match status" value="1"/>
</dbReference>
<dbReference type="EMBL" id="CAJMWV010001487">
    <property type="protein sequence ID" value="CAE6438681.1"/>
    <property type="molecule type" value="Genomic_DNA"/>
</dbReference>
<dbReference type="Pfam" id="PF00106">
    <property type="entry name" value="adh_short"/>
    <property type="match status" value="1"/>
</dbReference>
<evidence type="ECO:0000256" key="4">
    <source>
        <dbReference type="SAM" id="MobiDB-lite"/>
    </source>
</evidence>
<keyword evidence="5" id="KW-0472">Membrane</keyword>
<evidence type="ECO:0000256" key="1">
    <source>
        <dbReference type="ARBA" id="ARBA00006484"/>
    </source>
</evidence>
<reference evidence="6" key="1">
    <citation type="submission" date="2021-01" db="EMBL/GenBank/DDBJ databases">
        <authorList>
            <person name="Kaushik A."/>
        </authorList>
    </citation>
    <scope>NUCLEOTIDE SEQUENCE</scope>
    <source>
        <strain evidence="6">AG3-1AP</strain>
    </source>
</reference>
<feature type="compositionally biased region" description="Polar residues" evidence="4">
    <location>
        <begin position="491"/>
        <end position="504"/>
    </location>
</feature>
<dbReference type="PRINTS" id="PR00081">
    <property type="entry name" value="GDHRDH"/>
</dbReference>
<evidence type="ECO:0000313" key="7">
    <source>
        <dbReference type="Proteomes" id="UP000663831"/>
    </source>
</evidence>
<evidence type="ECO:0000313" key="6">
    <source>
        <dbReference type="EMBL" id="CAE6438681.1"/>
    </source>
</evidence>
<organism evidence="6 7">
    <name type="scientific">Rhizoctonia solani</name>
    <dbReference type="NCBI Taxonomy" id="456999"/>
    <lineage>
        <taxon>Eukaryota</taxon>
        <taxon>Fungi</taxon>
        <taxon>Dikarya</taxon>
        <taxon>Basidiomycota</taxon>
        <taxon>Agaricomycotina</taxon>
        <taxon>Agaricomycetes</taxon>
        <taxon>Cantharellales</taxon>
        <taxon>Ceratobasidiaceae</taxon>
        <taxon>Rhizoctonia</taxon>
    </lineage>
</organism>
<feature type="compositionally biased region" description="Acidic residues" evidence="4">
    <location>
        <begin position="403"/>
        <end position="412"/>
    </location>
</feature>